<dbReference type="FunFam" id="3.30.200.20:FF:000015">
    <property type="entry name" value="Somatic embryogenesis receptor kinase 1"/>
    <property type="match status" value="2"/>
</dbReference>
<dbReference type="PROSITE" id="PS51473">
    <property type="entry name" value="GNK2"/>
    <property type="match status" value="3"/>
</dbReference>
<proteinExistence type="predicted"/>
<dbReference type="GO" id="GO:0005524">
    <property type="term" value="F:ATP binding"/>
    <property type="evidence" value="ECO:0007669"/>
    <property type="project" value="UniProtKB-UniRule"/>
</dbReference>
<evidence type="ECO:0000259" key="13">
    <source>
        <dbReference type="PROSITE" id="PS51473"/>
    </source>
</evidence>
<dbReference type="GO" id="GO:0004674">
    <property type="term" value="F:protein serine/threonine kinase activity"/>
    <property type="evidence" value="ECO:0007669"/>
    <property type="project" value="UniProtKB-KW"/>
</dbReference>
<organism evidence="14 15">
    <name type="scientific">Artemisia annua</name>
    <name type="common">Sweet wormwood</name>
    <dbReference type="NCBI Taxonomy" id="35608"/>
    <lineage>
        <taxon>Eukaryota</taxon>
        <taxon>Viridiplantae</taxon>
        <taxon>Streptophyta</taxon>
        <taxon>Embryophyta</taxon>
        <taxon>Tracheophyta</taxon>
        <taxon>Spermatophyta</taxon>
        <taxon>Magnoliopsida</taxon>
        <taxon>eudicotyledons</taxon>
        <taxon>Gunneridae</taxon>
        <taxon>Pentapetalae</taxon>
        <taxon>asterids</taxon>
        <taxon>campanulids</taxon>
        <taxon>Asterales</taxon>
        <taxon>Asteraceae</taxon>
        <taxon>Asteroideae</taxon>
        <taxon>Anthemideae</taxon>
        <taxon>Artemisiinae</taxon>
        <taxon>Artemisia</taxon>
    </lineage>
</organism>
<dbReference type="PANTHER" id="PTHR47973">
    <property type="entry name" value="CYSTEINE-RICH RECEPTOR-LIKE PROTEIN KINASE 3"/>
    <property type="match status" value="1"/>
</dbReference>
<evidence type="ECO:0000256" key="6">
    <source>
        <dbReference type="ARBA" id="ARBA00022777"/>
    </source>
</evidence>
<feature type="domain" description="Gnk2-homologous" evidence="13">
    <location>
        <begin position="28"/>
        <end position="131"/>
    </location>
</feature>
<dbReference type="PROSITE" id="PS00107">
    <property type="entry name" value="PROTEIN_KINASE_ATP"/>
    <property type="match status" value="1"/>
</dbReference>
<feature type="domain" description="Protein kinase" evidence="12">
    <location>
        <begin position="566"/>
        <end position="769"/>
    </location>
</feature>
<evidence type="ECO:0000313" key="15">
    <source>
        <dbReference type="Proteomes" id="UP000245207"/>
    </source>
</evidence>
<evidence type="ECO:0000256" key="5">
    <source>
        <dbReference type="ARBA" id="ARBA00022741"/>
    </source>
</evidence>
<keyword evidence="8 14" id="KW-0675">Receptor</keyword>
<keyword evidence="2" id="KW-0808">Transferase</keyword>
<feature type="domain" description="Gnk2-homologous" evidence="13">
    <location>
        <begin position="142"/>
        <end position="247"/>
    </location>
</feature>
<keyword evidence="10" id="KW-0472">Membrane</keyword>
<feature type="domain" description="Protein kinase" evidence="12">
    <location>
        <begin position="284"/>
        <end position="554"/>
    </location>
</feature>
<evidence type="ECO:0000256" key="7">
    <source>
        <dbReference type="ARBA" id="ARBA00022840"/>
    </source>
</evidence>
<dbReference type="SUPFAM" id="SSF56112">
    <property type="entry name" value="Protein kinase-like (PK-like)"/>
    <property type="match status" value="2"/>
</dbReference>
<keyword evidence="3 11" id="KW-0732">Signal</keyword>
<evidence type="ECO:0000256" key="3">
    <source>
        <dbReference type="ARBA" id="ARBA00022729"/>
    </source>
</evidence>
<dbReference type="Gene3D" id="3.30.430.20">
    <property type="entry name" value="Gnk2 domain, C-X8-C-X2-C motif"/>
    <property type="match status" value="3"/>
</dbReference>
<dbReference type="PROSITE" id="PS50011">
    <property type="entry name" value="PROTEIN_KINASE_DOM"/>
    <property type="match status" value="2"/>
</dbReference>
<feature type="transmembrane region" description="Helical" evidence="10">
    <location>
        <begin position="512"/>
        <end position="532"/>
    </location>
</feature>
<evidence type="ECO:0000256" key="9">
    <source>
        <dbReference type="PROSITE-ProRule" id="PRU10141"/>
    </source>
</evidence>
<dbReference type="InterPro" id="IPR000719">
    <property type="entry name" value="Prot_kinase_dom"/>
</dbReference>
<evidence type="ECO:0000256" key="11">
    <source>
        <dbReference type="SAM" id="SignalP"/>
    </source>
</evidence>
<comment type="caution">
    <text evidence="14">The sequence shown here is derived from an EMBL/GenBank/DDBJ whole genome shotgun (WGS) entry which is preliminary data.</text>
</comment>
<dbReference type="Pfam" id="PF07714">
    <property type="entry name" value="PK_Tyr_Ser-Thr"/>
    <property type="match status" value="2"/>
</dbReference>
<keyword evidence="5 9" id="KW-0547">Nucleotide-binding</keyword>
<evidence type="ECO:0000313" key="14">
    <source>
        <dbReference type="EMBL" id="PWA47818.1"/>
    </source>
</evidence>
<dbReference type="InterPro" id="IPR011009">
    <property type="entry name" value="Kinase-like_dom_sf"/>
</dbReference>
<keyword evidence="6 14" id="KW-0418">Kinase</keyword>
<evidence type="ECO:0000259" key="12">
    <source>
        <dbReference type="PROSITE" id="PS50011"/>
    </source>
</evidence>
<feature type="signal peptide" evidence="11">
    <location>
        <begin position="1"/>
        <end position="18"/>
    </location>
</feature>
<gene>
    <name evidence="14" type="ORF">CTI12_AA494540</name>
</gene>
<sequence length="769" mass="86402">MAILFVLLVLMLTETVTSQSSNHINNTNTLILEFCGSIAPKSALNFNKNRNSTLNDIRSQLLNQNKLYATAQDLSGGDSVFAAAQCRNYLTVDQCVACFDAGFSVLVSCSVGNGAYVLFYNCFIRYEDFNDFYNNPSVSQDGTGAPYSSCGNQPSSITNYNQVVDGFLLQISDATPKTSNLYVASTRQFTSENATVYGIAQCLETTNKSSCKTCMDRANDKLNDCLPNTEGWFFDMGCFARYSETPFFNDNQTIDITSILKDTFELKGAVNFSYKDLQLATNNFSEENILGKGGFGEVFKAILNDQSVVAVKKLQVQHARAKEEFENEVKLISNVHHRNLLRLLGWSIDGSDLLLVLEYMPNGSLDRYEDFNDFYNNPSVSQDGTGAPFSSCGNQSSSITDYNQHVDDFLSQIRDATPKTSNWYVASTRQFTSENATVYAMAQCLETTNKTSCKTCMDRAYDKLNDCLPNTEGRFFDMGCFARYSETPFFNDNQTIDITSILKGNSSKVGKIAGAVGGAVLFLFVILFWFLYRLRKKSKKAEQDNSELKGAVNFSYKDLQLATNNFSEENILGKGGFGEVFKAILNDQSVVAVKKLQVQHARAKEEFENEVKLISNVHHRNLLRLLGWSIDGSDLLLVLEYMPNGSLDRFLWGKAWKLFEKRIHIKFIDESLNLNEHEREHVMKIIEIALLCTQSPVSNRPTMSEVVLMLQEGQSVGQRQLTRPTFVNNQDRRIHIGSSMNSIGARNVYTKRKENEATQQLHSKKTEEK</sequence>
<accession>A0A2U1LFP4</accession>
<dbReference type="EMBL" id="PKPP01009637">
    <property type="protein sequence ID" value="PWA47818.1"/>
    <property type="molecule type" value="Genomic_DNA"/>
</dbReference>
<reference evidence="14 15" key="1">
    <citation type="journal article" date="2018" name="Mol. Plant">
        <title>The genome of Artemisia annua provides insight into the evolution of Asteraceae family and artemisinin biosynthesis.</title>
        <authorList>
            <person name="Shen Q."/>
            <person name="Zhang L."/>
            <person name="Liao Z."/>
            <person name="Wang S."/>
            <person name="Yan T."/>
            <person name="Shi P."/>
            <person name="Liu M."/>
            <person name="Fu X."/>
            <person name="Pan Q."/>
            <person name="Wang Y."/>
            <person name="Lv Z."/>
            <person name="Lu X."/>
            <person name="Zhang F."/>
            <person name="Jiang W."/>
            <person name="Ma Y."/>
            <person name="Chen M."/>
            <person name="Hao X."/>
            <person name="Li L."/>
            <person name="Tang Y."/>
            <person name="Lv G."/>
            <person name="Zhou Y."/>
            <person name="Sun X."/>
            <person name="Brodelius P.E."/>
            <person name="Rose J.K.C."/>
            <person name="Tang K."/>
        </authorList>
    </citation>
    <scope>NUCLEOTIDE SEQUENCE [LARGE SCALE GENOMIC DNA]</scope>
    <source>
        <strain evidence="15">cv. Huhao1</strain>
        <tissue evidence="14">Leaf</tissue>
    </source>
</reference>
<keyword evidence="10" id="KW-0812">Transmembrane</keyword>
<keyword evidence="15" id="KW-1185">Reference proteome</keyword>
<evidence type="ECO:0000256" key="8">
    <source>
        <dbReference type="ARBA" id="ARBA00023170"/>
    </source>
</evidence>
<dbReference type="InterPro" id="IPR052059">
    <property type="entry name" value="CR_Ser/Thr_kinase"/>
</dbReference>
<keyword evidence="1" id="KW-0723">Serine/threonine-protein kinase</keyword>
<dbReference type="InterPro" id="IPR002902">
    <property type="entry name" value="GNK2"/>
</dbReference>
<keyword evidence="4" id="KW-0677">Repeat</keyword>
<keyword evidence="10" id="KW-1133">Transmembrane helix</keyword>
<dbReference type="OrthoDB" id="4062651at2759"/>
<dbReference type="InterPro" id="IPR017441">
    <property type="entry name" value="Protein_kinase_ATP_BS"/>
</dbReference>
<dbReference type="Proteomes" id="UP000245207">
    <property type="component" value="Unassembled WGS sequence"/>
</dbReference>
<feature type="chain" id="PRO_5015749341" evidence="11">
    <location>
        <begin position="19"/>
        <end position="769"/>
    </location>
</feature>
<feature type="domain" description="Gnk2-homologous" evidence="13">
    <location>
        <begin position="384"/>
        <end position="489"/>
    </location>
</feature>
<name>A0A2U1LFP4_ARTAN</name>
<dbReference type="InterPro" id="IPR001245">
    <property type="entry name" value="Ser-Thr/Tyr_kinase_cat_dom"/>
</dbReference>
<dbReference type="CDD" id="cd23509">
    <property type="entry name" value="Gnk2-like"/>
    <property type="match status" value="3"/>
</dbReference>
<evidence type="ECO:0000256" key="10">
    <source>
        <dbReference type="SAM" id="Phobius"/>
    </source>
</evidence>
<evidence type="ECO:0000256" key="4">
    <source>
        <dbReference type="ARBA" id="ARBA00022737"/>
    </source>
</evidence>
<dbReference type="InterPro" id="IPR038408">
    <property type="entry name" value="GNK2_sf"/>
</dbReference>
<feature type="binding site" evidence="9">
    <location>
        <position position="595"/>
    </location>
    <ligand>
        <name>ATP</name>
        <dbReference type="ChEBI" id="CHEBI:30616"/>
    </ligand>
</feature>
<dbReference type="CDD" id="cd12087">
    <property type="entry name" value="TM_EGFR-like"/>
    <property type="match status" value="1"/>
</dbReference>
<evidence type="ECO:0000256" key="2">
    <source>
        <dbReference type="ARBA" id="ARBA00022679"/>
    </source>
</evidence>
<dbReference type="Gene3D" id="3.30.200.20">
    <property type="entry name" value="Phosphorylase Kinase, domain 1"/>
    <property type="match status" value="2"/>
</dbReference>
<protein>
    <submittedName>
        <fullName evidence="14">Cysteine-rich RLK (RECEPTOR-like protein kinase) 27</fullName>
    </submittedName>
</protein>
<dbReference type="Pfam" id="PF01657">
    <property type="entry name" value="Stress-antifung"/>
    <property type="match status" value="3"/>
</dbReference>
<dbReference type="AlphaFoldDB" id="A0A2U1LFP4"/>
<evidence type="ECO:0000256" key="1">
    <source>
        <dbReference type="ARBA" id="ARBA00022527"/>
    </source>
</evidence>
<keyword evidence="7 9" id="KW-0067">ATP-binding</keyword>
<dbReference type="STRING" id="35608.A0A2U1LFP4"/>